<dbReference type="PRINTS" id="PR00038">
    <property type="entry name" value="HTHLUXR"/>
</dbReference>
<evidence type="ECO:0000313" key="6">
    <source>
        <dbReference type="Proteomes" id="UP000037084"/>
    </source>
</evidence>
<name>A0A0L8N496_STRVG</name>
<dbReference type="SUPFAM" id="SSF48452">
    <property type="entry name" value="TPR-like"/>
    <property type="match status" value="2"/>
</dbReference>
<dbReference type="GO" id="GO:0006355">
    <property type="term" value="P:regulation of DNA-templated transcription"/>
    <property type="evidence" value="ECO:0007669"/>
    <property type="project" value="InterPro"/>
</dbReference>
<keyword evidence="1" id="KW-0547">Nucleotide-binding</keyword>
<dbReference type="SUPFAM" id="SSF46894">
    <property type="entry name" value="C-terminal effector domain of the bipartite response regulators"/>
    <property type="match status" value="1"/>
</dbReference>
<dbReference type="PANTHER" id="PTHR16305">
    <property type="entry name" value="TESTICULAR SOLUBLE ADENYLYL CYCLASE"/>
    <property type="match status" value="1"/>
</dbReference>
<evidence type="ECO:0000256" key="3">
    <source>
        <dbReference type="SAM" id="MobiDB-lite"/>
    </source>
</evidence>
<proteinExistence type="predicted"/>
<dbReference type="GO" id="GO:0004016">
    <property type="term" value="F:adenylate cyclase activity"/>
    <property type="evidence" value="ECO:0007669"/>
    <property type="project" value="TreeGrafter"/>
</dbReference>
<dbReference type="SMART" id="SM00421">
    <property type="entry name" value="HTH_LUXR"/>
    <property type="match status" value="1"/>
</dbReference>
<dbReference type="RefSeq" id="WP_063785427.1">
    <property type="nucleotide sequence ID" value="NZ_LGUV01000007.1"/>
</dbReference>
<dbReference type="PATRIC" id="fig|1961.12.peg.828"/>
<dbReference type="SUPFAM" id="SSF52540">
    <property type="entry name" value="P-loop containing nucleoside triphosphate hydrolases"/>
    <property type="match status" value="1"/>
</dbReference>
<dbReference type="Gene3D" id="1.25.40.10">
    <property type="entry name" value="Tetratricopeptide repeat domain"/>
    <property type="match status" value="1"/>
</dbReference>
<reference evidence="6" key="1">
    <citation type="submission" date="2015-07" db="EMBL/GenBank/DDBJ databases">
        <authorList>
            <consortium name="Consortium for Microbial Forensics and Genomics (microFORGE)"/>
            <person name="Knight B.M."/>
            <person name="Roberts D.P."/>
            <person name="Lin D."/>
            <person name="Hari K."/>
            <person name="Fletcher J."/>
            <person name="Melcher U."/>
            <person name="Blagden T."/>
            <person name="Winegar R.A."/>
        </authorList>
    </citation>
    <scope>NUCLEOTIDE SEQUENCE [LARGE SCALE GENOMIC DNA]</scope>
    <source>
        <strain evidence="6">NRRL B-1447</strain>
    </source>
</reference>
<dbReference type="Gene3D" id="1.10.10.10">
    <property type="entry name" value="Winged helix-like DNA-binding domain superfamily/Winged helix DNA-binding domain"/>
    <property type="match status" value="1"/>
</dbReference>
<dbReference type="GO" id="GO:0003677">
    <property type="term" value="F:DNA binding"/>
    <property type="evidence" value="ECO:0007669"/>
    <property type="project" value="InterPro"/>
</dbReference>
<dbReference type="CDD" id="cd06170">
    <property type="entry name" value="LuxR_C_like"/>
    <property type="match status" value="1"/>
</dbReference>
<dbReference type="Gene3D" id="3.40.50.300">
    <property type="entry name" value="P-loop containing nucleotide triphosphate hydrolases"/>
    <property type="match status" value="1"/>
</dbReference>
<dbReference type="InterPro" id="IPR016032">
    <property type="entry name" value="Sig_transdc_resp-reg_C-effctor"/>
</dbReference>
<evidence type="ECO:0000256" key="2">
    <source>
        <dbReference type="ARBA" id="ARBA00022840"/>
    </source>
</evidence>
<dbReference type="PROSITE" id="PS50043">
    <property type="entry name" value="HTH_LUXR_2"/>
    <property type="match status" value="1"/>
</dbReference>
<dbReference type="InterPro" id="IPR041664">
    <property type="entry name" value="AAA_16"/>
</dbReference>
<dbReference type="GO" id="GO:0005524">
    <property type="term" value="F:ATP binding"/>
    <property type="evidence" value="ECO:0007669"/>
    <property type="project" value="UniProtKB-KW"/>
</dbReference>
<evidence type="ECO:0000313" key="5">
    <source>
        <dbReference type="EMBL" id="KOG57496.1"/>
    </source>
</evidence>
<evidence type="ECO:0000256" key="1">
    <source>
        <dbReference type="ARBA" id="ARBA00022741"/>
    </source>
</evidence>
<dbReference type="PANTHER" id="PTHR16305:SF35">
    <property type="entry name" value="TRANSCRIPTIONAL ACTIVATOR DOMAIN"/>
    <property type="match status" value="1"/>
</dbReference>
<dbReference type="InterPro" id="IPR027417">
    <property type="entry name" value="P-loop_NTPase"/>
</dbReference>
<dbReference type="InterPro" id="IPR000792">
    <property type="entry name" value="Tscrpt_reg_LuxR_C"/>
</dbReference>
<dbReference type="GO" id="GO:0005737">
    <property type="term" value="C:cytoplasm"/>
    <property type="evidence" value="ECO:0007669"/>
    <property type="project" value="TreeGrafter"/>
</dbReference>
<comment type="caution">
    <text evidence="5">The sequence shown here is derived from an EMBL/GenBank/DDBJ whole genome shotgun (WGS) entry which is preliminary data.</text>
</comment>
<keyword evidence="2" id="KW-0067">ATP-binding</keyword>
<dbReference type="Pfam" id="PF00196">
    <property type="entry name" value="GerE"/>
    <property type="match status" value="1"/>
</dbReference>
<dbReference type="InterPro" id="IPR036388">
    <property type="entry name" value="WH-like_DNA-bd_sf"/>
</dbReference>
<protein>
    <recommendedName>
        <fullName evidence="4">HTH luxR-type domain-containing protein</fullName>
    </recommendedName>
</protein>
<organism evidence="5 6">
    <name type="scientific">Streptomyces virginiae</name>
    <name type="common">Streptomyces cinnamonensis</name>
    <dbReference type="NCBI Taxonomy" id="1961"/>
    <lineage>
        <taxon>Bacteria</taxon>
        <taxon>Bacillati</taxon>
        <taxon>Actinomycetota</taxon>
        <taxon>Actinomycetes</taxon>
        <taxon>Kitasatosporales</taxon>
        <taxon>Streptomycetaceae</taxon>
        <taxon>Streptomyces</taxon>
    </lineage>
</organism>
<sequence length="928" mass="99221">MKGSSTSAGQADSSAKPRLAGREAELAQLSACMQKVRAEEPWLVDIEGEPGIGKSTLVRAFTVGIKDLTVLWAGADQHEEDYPYGVLGQLLTRLDPATASQFPLLSAVVSPPPAPHAAAAQLLELLGQLQTAGPVAVVIDDMQWADEPSLEALTFAVKRLWADQVVIILTHSQNETNLKAAAVKLAGACERICTIRLEGLSPAEAAVMAENLGASVRPDVLARLQQHTGGHPLYLHTLLTELSPGELQHPAQGSLPVPASLRASISMQLAHLPAPTRRLLDALAVLNAPATPDTVSRLAELETLEPALEPALSLGLVRWHPSGTQQDLVLCHALQQEILYALLNPSSRRRLHAAAASLVDTTAAWAHRTAAVSSTDPVLADELEAVARREAAQGQNTLAATHLSWAADISNTREERERRLLSACAQSLLTMRSGWAANQASQVEACTPCPMRSCVLGILAMLQGRHAEAEDHLTQAWSAPPDPKNTEVGVLAGTFLAVLHLWHLRGKAAVDTARETLHRYKDHPLDDYLHAVVAMGRSMHEGAEAALTGLHSSVPEPPSPSAPAALDTAAFTAVLRLMRGELTAAQADLTAIIDLERSGAAPLRLSQLSTASLALSHYWLGSWNEAAATAERVVSMADTEVQLWYRATAHMTAACVPAGRGEWERAARHIAVLQEIAQTIDTTLEWFHLGLASAVVAHARGDSAALLQGLAPLDSAALNGLDLPWQLWCEGLRIDGLIGCRELSAAADALEDLRPSIAGNHRMQAVFARLNGLLEEQRGNLAEALSHYREGLALPPHPDDSPLDQGLLAHSYGRLLLTSGAASHSEAARWLSDACSRFSALGAEPYLQRAQNDLAACGVREMQTTAAAPLAQLTERESAVAVVVARGLTNAEAARELYVSQKTVECHLSHVYAKLGIKSRRELKKLFE</sequence>
<dbReference type="EMBL" id="LGUV01000007">
    <property type="protein sequence ID" value="KOG57496.1"/>
    <property type="molecule type" value="Genomic_DNA"/>
</dbReference>
<dbReference type="OrthoDB" id="134933at2"/>
<feature type="region of interest" description="Disordered" evidence="3">
    <location>
        <begin position="1"/>
        <end position="20"/>
    </location>
</feature>
<evidence type="ECO:0000259" key="4">
    <source>
        <dbReference type="PROSITE" id="PS50043"/>
    </source>
</evidence>
<feature type="domain" description="HTH luxR-type" evidence="4">
    <location>
        <begin position="866"/>
        <end position="928"/>
    </location>
</feature>
<dbReference type="InterPro" id="IPR011990">
    <property type="entry name" value="TPR-like_helical_dom_sf"/>
</dbReference>
<gene>
    <name evidence="5" type="ORF">ADK75_03900</name>
</gene>
<feature type="compositionally biased region" description="Polar residues" evidence="3">
    <location>
        <begin position="1"/>
        <end position="13"/>
    </location>
</feature>
<accession>A0A0L8N496</accession>
<dbReference type="AlphaFoldDB" id="A0A0L8N496"/>
<dbReference type="Pfam" id="PF13191">
    <property type="entry name" value="AAA_16"/>
    <property type="match status" value="1"/>
</dbReference>
<dbReference type="Proteomes" id="UP000037084">
    <property type="component" value="Unassembled WGS sequence"/>
</dbReference>